<dbReference type="CDD" id="cd16841">
    <property type="entry name" value="RraA_family"/>
    <property type="match status" value="1"/>
</dbReference>
<dbReference type="SUPFAM" id="SSF89562">
    <property type="entry name" value="RraA-like"/>
    <property type="match status" value="1"/>
</dbReference>
<comment type="caution">
    <text evidence="1">The sequence shown here is derived from an EMBL/GenBank/DDBJ whole genome shotgun (WGS) entry which is preliminary data.</text>
</comment>
<gene>
    <name evidence="1" type="ORF">J3R73_002534</name>
</gene>
<name>A0ABU0FDP9_9HYPH</name>
<reference evidence="1 2" key="1">
    <citation type="submission" date="2023-07" db="EMBL/GenBank/DDBJ databases">
        <title>Genomic Encyclopedia of Type Strains, Phase IV (KMG-IV): sequencing the most valuable type-strain genomes for metagenomic binning, comparative biology and taxonomic classification.</title>
        <authorList>
            <person name="Goeker M."/>
        </authorList>
    </citation>
    <scope>NUCLEOTIDE SEQUENCE [LARGE SCALE GENOMIC DNA]</scope>
    <source>
        <strain evidence="1 2">DSM 5896</strain>
    </source>
</reference>
<dbReference type="Pfam" id="PF03737">
    <property type="entry name" value="RraA-like"/>
    <property type="match status" value="1"/>
</dbReference>
<dbReference type="RefSeq" id="WP_307427079.1">
    <property type="nucleotide sequence ID" value="NZ_JAUSVK010000001.1"/>
</dbReference>
<dbReference type="EMBL" id="JAUSVK010000001">
    <property type="protein sequence ID" value="MDQ0392742.1"/>
    <property type="molecule type" value="Genomic_DNA"/>
</dbReference>
<evidence type="ECO:0000313" key="1">
    <source>
        <dbReference type="EMBL" id="MDQ0392742.1"/>
    </source>
</evidence>
<evidence type="ECO:0000313" key="2">
    <source>
        <dbReference type="Proteomes" id="UP001237448"/>
    </source>
</evidence>
<dbReference type="PANTHER" id="PTHR33254">
    <property type="entry name" value="4-HYDROXY-4-METHYL-2-OXOGLUTARATE ALDOLASE 3-RELATED"/>
    <property type="match status" value="1"/>
</dbReference>
<dbReference type="InterPro" id="IPR005493">
    <property type="entry name" value="RraA/RraA-like"/>
</dbReference>
<proteinExistence type="predicted"/>
<dbReference type="PANTHER" id="PTHR33254:SF16">
    <property type="entry name" value="BLR3842 PROTEIN"/>
    <property type="match status" value="1"/>
</dbReference>
<protein>
    <submittedName>
        <fullName evidence="1">Regulator of RNase E activity RraA</fullName>
    </submittedName>
</protein>
<dbReference type="Proteomes" id="UP001237448">
    <property type="component" value="Unassembled WGS sequence"/>
</dbReference>
<accession>A0ABU0FDP9</accession>
<dbReference type="InterPro" id="IPR036704">
    <property type="entry name" value="RraA/RraA-like_sf"/>
</dbReference>
<keyword evidence="2" id="KW-1185">Reference proteome</keyword>
<sequence length="236" mass="25123">MERGTLEALGSLSTATITTVLLKKGLRNVWLRGASTLRPQQARIVGPAFTLRFVPGREDLATPESLSSPRSTRFAIEEMPEGAVAVVSSCGIRDAGIFGDILCARMVRRGVAGLVTDGAVRDVEGVLKTGLPVWCSGIAAPPSVAQLTFVDWQQPIGCGGVAVFPDDILVADQDGAVVIPKALVEAVVEAGQEAEMLEEWILDQVNAGRRLPGLYPPDGKTTAEYQDWRRSLKGEG</sequence>
<dbReference type="NCBIfam" id="NF006093">
    <property type="entry name" value="PRK08245.1"/>
    <property type="match status" value="1"/>
</dbReference>
<dbReference type="Gene3D" id="3.50.30.40">
    <property type="entry name" value="Ribonuclease E inhibitor RraA/RraA-like"/>
    <property type="match status" value="1"/>
</dbReference>
<organism evidence="1 2">
    <name type="scientific">Labrys monachus</name>
    <dbReference type="NCBI Taxonomy" id="217067"/>
    <lineage>
        <taxon>Bacteria</taxon>
        <taxon>Pseudomonadati</taxon>
        <taxon>Pseudomonadota</taxon>
        <taxon>Alphaproteobacteria</taxon>
        <taxon>Hyphomicrobiales</taxon>
        <taxon>Xanthobacteraceae</taxon>
        <taxon>Labrys</taxon>
    </lineage>
</organism>